<proteinExistence type="predicted"/>
<keyword evidence="3" id="KW-1185">Reference proteome</keyword>
<evidence type="ECO:0000256" key="1">
    <source>
        <dbReference type="SAM" id="Phobius"/>
    </source>
</evidence>
<accession>A0A927GXG7</accession>
<comment type="caution">
    <text evidence="2">The sequence shown here is derived from an EMBL/GenBank/DDBJ whole genome shotgun (WGS) entry which is preliminary data.</text>
</comment>
<keyword evidence="1" id="KW-0812">Transmembrane</keyword>
<organism evidence="2 3">
    <name type="scientific">Spongiibacter pelagi</name>
    <dbReference type="NCBI Taxonomy" id="2760804"/>
    <lineage>
        <taxon>Bacteria</taxon>
        <taxon>Pseudomonadati</taxon>
        <taxon>Pseudomonadota</taxon>
        <taxon>Gammaproteobacteria</taxon>
        <taxon>Cellvibrionales</taxon>
        <taxon>Spongiibacteraceae</taxon>
        <taxon>Spongiibacter</taxon>
    </lineage>
</organism>
<dbReference type="AlphaFoldDB" id="A0A927GXG7"/>
<sequence>MRNTTLRLFVLASLILFGMLYYYSGQVEKHYAENSSKYLNNALSSISDWQASSLREQLSRDTQSTVSDAQLEKLTQHYAHFGKFVSMEEPVLSRVSAALSVFADKPRLGYSSRVKFEKGSAIMTATLTIEDERFKFYNLSFGPVENEVKPSE</sequence>
<evidence type="ECO:0000313" key="2">
    <source>
        <dbReference type="EMBL" id="MBD2859982.1"/>
    </source>
</evidence>
<name>A0A927GXG7_9GAMM</name>
<dbReference type="EMBL" id="JACXLD010000009">
    <property type="protein sequence ID" value="MBD2859982.1"/>
    <property type="molecule type" value="Genomic_DNA"/>
</dbReference>
<gene>
    <name evidence="2" type="ORF">IB286_13315</name>
</gene>
<evidence type="ECO:0000313" key="3">
    <source>
        <dbReference type="Proteomes" id="UP000610558"/>
    </source>
</evidence>
<keyword evidence="1" id="KW-0472">Membrane</keyword>
<keyword evidence="1" id="KW-1133">Transmembrane helix</keyword>
<feature type="transmembrane region" description="Helical" evidence="1">
    <location>
        <begin position="6"/>
        <end position="23"/>
    </location>
</feature>
<dbReference type="RefSeq" id="WP_190766388.1">
    <property type="nucleotide sequence ID" value="NZ_JACXLD010000009.1"/>
</dbReference>
<dbReference type="Proteomes" id="UP000610558">
    <property type="component" value="Unassembled WGS sequence"/>
</dbReference>
<protein>
    <submittedName>
        <fullName evidence="2">Uncharacterized protein</fullName>
    </submittedName>
</protein>
<reference evidence="2" key="1">
    <citation type="submission" date="2020-09" db="EMBL/GenBank/DDBJ databases">
        <authorList>
            <person name="Yoon J.-W."/>
        </authorList>
    </citation>
    <scope>NUCLEOTIDE SEQUENCE</scope>
    <source>
        <strain evidence="2">KMU-158</strain>
    </source>
</reference>